<dbReference type="UniPathway" id="UPA00047">
    <property type="reaction ID" value="UER00056"/>
</dbReference>
<dbReference type="SUPFAM" id="SSF48179">
    <property type="entry name" value="6-phosphogluconate dehydrogenase C-terminal domain-like"/>
    <property type="match status" value="1"/>
</dbReference>
<dbReference type="PANTHER" id="PTHR21371">
    <property type="entry name" value="KETOL-ACID REDUCTOISOMERASE, MITOCHONDRIAL"/>
    <property type="match status" value="1"/>
</dbReference>
<keyword evidence="4" id="KW-0028">Amino-acid biosynthesis</keyword>
<dbReference type="InterPro" id="IPR013116">
    <property type="entry name" value="KARI_N"/>
</dbReference>
<reference evidence="10" key="1">
    <citation type="journal article" date="2014" name="Genome Announc.">
        <title>De novo whole-genome sequence and genome annotation of Lichtheimia ramosa.</title>
        <authorList>
            <person name="Linde J."/>
            <person name="Schwartze V."/>
            <person name="Binder U."/>
            <person name="Lass-Florl C."/>
            <person name="Voigt K."/>
            <person name="Horn F."/>
        </authorList>
    </citation>
    <scope>NUCLEOTIDE SEQUENCE</scope>
    <source>
        <strain evidence="10">JMRC FSU:6197</strain>
    </source>
</reference>
<protein>
    <recommendedName>
        <fullName evidence="8">Acetohydroxy-acid reductoisomerase</fullName>
    </recommendedName>
    <alternativeName>
        <fullName evidence="7">Alpha-keto-beta-hydroxylacyl reductoisomerase</fullName>
    </alternativeName>
</protein>
<dbReference type="GO" id="GO:0009097">
    <property type="term" value="P:isoleucine biosynthetic process"/>
    <property type="evidence" value="ECO:0007669"/>
    <property type="project" value="UniProtKB-UniPathway"/>
</dbReference>
<dbReference type="InterPro" id="IPR008927">
    <property type="entry name" value="6-PGluconate_DH-like_C_sf"/>
</dbReference>
<dbReference type="UniPathway" id="UPA00049">
    <property type="reaction ID" value="UER00060"/>
</dbReference>
<proteinExistence type="inferred from homology"/>
<comment type="pathway">
    <text evidence="1">Amino-acid biosynthesis; L-valine biosynthesis; L-valine from pyruvate: step 2/4.</text>
</comment>
<evidence type="ECO:0000256" key="8">
    <source>
        <dbReference type="ARBA" id="ARBA00030593"/>
    </source>
</evidence>
<evidence type="ECO:0000313" key="10">
    <source>
        <dbReference type="EMBL" id="CDS05948.1"/>
    </source>
</evidence>
<accession>A0A077WFR8</accession>
<comment type="pathway">
    <text evidence="2">Amino-acid biosynthesis; L-isoleucine biosynthesis; L-isoleucine from 2-oxobutanoate: step 2/4.</text>
</comment>
<evidence type="ECO:0000256" key="1">
    <source>
        <dbReference type="ARBA" id="ARBA00004864"/>
    </source>
</evidence>
<dbReference type="Gene3D" id="6.10.240.10">
    <property type="match status" value="1"/>
</dbReference>
<dbReference type="PROSITE" id="PS51850">
    <property type="entry name" value="KARI_N"/>
    <property type="match status" value="1"/>
</dbReference>
<dbReference type="InterPro" id="IPR036291">
    <property type="entry name" value="NAD(P)-bd_dom_sf"/>
</dbReference>
<dbReference type="PANTHER" id="PTHR21371:SF1">
    <property type="entry name" value="KETOL-ACID REDUCTOISOMERASE, MITOCHONDRIAL"/>
    <property type="match status" value="1"/>
</dbReference>
<dbReference type="Pfam" id="PF07991">
    <property type="entry name" value="KARI_N"/>
    <property type="match status" value="1"/>
</dbReference>
<gene>
    <name evidence="10" type="ORF">LRAMOSA08476</name>
</gene>
<evidence type="ECO:0000256" key="6">
    <source>
        <dbReference type="ARBA" id="ARBA00023304"/>
    </source>
</evidence>
<keyword evidence="5" id="KW-0560">Oxidoreductase</keyword>
<dbReference type="AlphaFoldDB" id="A0A077WFR8"/>
<dbReference type="EMBL" id="LK023318">
    <property type="protein sequence ID" value="CDS05948.1"/>
    <property type="molecule type" value="Genomic_DNA"/>
</dbReference>
<sequence>MAVKVYHDSDADLSIIQNKRVTFVGFGNQGSAQAQNLRDSGVKHITIGNRDDEYKPRAIAAGFETKSISEAVKDAEVVFLLIPDEVQHTVWKEQIKENVPANATLVVASGYAVAFDLLDLPAEMSVVMAAPRMIGPGVRDRFVAKEPYPCFVSVERDPQNNALPTVLSIARAIGATLGGAVESSCREEAGIDLFAEQALWPAINTCFREAFNVLKAAGFSDEAILHDMYLSKEPSEVFERAANVGFFRQLKYHSPTSQFGQLRGTKNSDGSALRAQFEKVLHKDILSGEFAKFWSGEFTTGSAELEQLWKETEDEPISKAEKAVGLHD</sequence>
<dbReference type="InterPro" id="IPR013023">
    <property type="entry name" value="KARI"/>
</dbReference>
<feature type="domain" description="KARI N-terminal Rossmann" evidence="9">
    <location>
        <begin position="3"/>
        <end position="183"/>
    </location>
</feature>
<evidence type="ECO:0000256" key="7">
    <source>
        <dbReference type="ARBA" id="ARBA00030209"/>
    </source>
</evidence>
<evidence type="ECO:0000256" key="3">
    <source>
        <dbReference type="ARBA" id="ARBA00010318"/>
    </source>
</evidence>
<evidence type="ECO:0000256" key="5">
    <source>
        <dbReference type="ARBA" id="ARBA00023002"/>
    </source>
</evidence>
<evidence type="ECO:0000256" key="2">
    <source>
        <dbReference type="ARBA" id="ARBA00004885"/>
    </source>
</evidence>
<comment type="similarity">
    <text evidence="3">Belongs to the ketol-acid reductoisomerase family.</text>
</comment>
<keyword evidence="6" id="KW-0100">Branched-chain amino acid biosynthesis</keyword>
<dbReference type="Pfam" id="PF01450">
    <property type="entry name" value="KARI_C"/>
    <property type="match status" value="1"/>
</dbReference>
<dbReference type="OrthoDB" id="5411533at2759"/>
<dbReference type="SUPFAM" id="SSF51735">
    <property type="entry name" value="NAD(P)-binding Rossmann-fold domains"/>
    <property type="match status" value="1"/>
</dbReference>
<dbReference type="GO" id="GO:0009099">
    <property type="term" value="P:L-valine biosynthetic process"/>
    <property type="evidence" value="ECO:0007669"/>
    <property type="project" value="UniProtKB-UniPathway"/>
</dbReference>
<organism evidence="10">
    <name type="scientific">Lichtheimia ramosa</name>
    <dbReference type="NCBI Taxonomy" id="688394"/>
    <lineage>
        <taxon>Eukaryota</taxon>
        <taxon>Fungi</taxon>
        <taxon>Fungi incertae sedis</taxon>
        <taxon>Mucoromycota</taxon>
        <taxon>Mucoromycotina</taxon>
        <taxon>Mucoromycetes</taxon>
        <taxon>Mucorales</taxon>
        <taxon>Lichtheimiaceae</taxon>
        <taxon>Lichtheimia</taxon>
    </lineage>
</organism>
<dbReference type="Gene3D" id="3.40.50.720">
    <property type="entry name" value="NAD(P)-binding Rossmann-like Domain"/>
    <property type="match status" value="1"/>
</dbReference>
<dbReference type="GO" id="GO:0004455">
    <property type="term" value="F:ketol-acid reductoisomerase activity"/>
    <property type="evidence" value="ECO:0007669"/>
    <property type="project" value="InterPro"/>
</dbReference>
<name>A0A077WFR8_9FUNG</name>
<evidence type="ECO:0000256" key="4">
    <source>
        <dbReference type="ARBA" id="ARBA00022605"/>
    </source>
</evidence>
<dbReference type="InterPro" id="IPR000506">
    <property type="entry name" value="KARI_C"/>
</dbReference>
<evidence type="ECO:0000259" key="9">
    <source>
        <dbReference type="PROSITE" id="PS51850"/>
    </source>
</evidence>